<feature type="compositionally biased region" description="Polar residues" evidence="3">
    <location>
        <begin position="174"/>
        <end position="185"/>
    </location>
</feature>
<dbReference type="GO" id="GO:0043123">
    <property type="term" value="P:positive regulation of canonical NF-kappaB signal transduction"/>
    <property type="evidence" value="ECO:0007669"/>
    <property type="project" value="InterPro"/>
</dbReference>
<feature type="compositionally biased region" description="Polar residues" evidence="3">
    <location>
        <begin position="340"/>
        <end position="352"/>
    </location>
</feature>
<dbReference type="GO" id="GO:0043066">
    <property type="term" value="P:negative regulation of apoptotic process"/>
    <property type="evidence" value="ECO:0007669"/>
    <property type="project" value="InterPro"/>
</dbReference>
<comment type="caution">
    <text evidence="4">The sequence shown here is derived from an EMBL/GenBank/DDBJ whole genome shotgun (WGS) entry which is preliminary data.</text>
</comment>
<feature type="region of interest" description="Disordered" evidence="3">
    <location>
        <begin position="1"/>
        <end position="39"/>
    </location>
</feature>
<evidence type="ECO:0000256" key="1">
    <source>
        <dbReference type="ARBA" id="ARBA00004123"/>
    </source>
</evidence>
<evidence type="ECO:0000313" key="4">
    <source>
        <dbReference type="EMBL" id="KAG8520456.1"/>
    </source>
</evidence>
<dbReference type="PANTHER" id="PTHR23251:SF0">
    <property type="entry name" value="PROTEIN LYRIC"/>
    <property type="match status" value="1"/>
</dbReference>
<dbReference type="EMBL" id="JAGFMF010011568">
    <property type="protein sequence ID" value="KAG8520456.1"/>
    <property type="molecule type" value="Genomic_DNA"/>
</dbReference>
<dbReference type="Proteomes" id="UP000700334">
    <property type="component" value="Unassembled WGS sequence"/>
</dbReference>
<dbReference type="PANTHER" id="PTHR23251">
    <property type="entry name" value="LYSINE-RICH CEACAM1 CO-ISOLATED PROTEIN LYRIC PROTEIN"/>
    <property type="match status" value="1"/>
</dbReference>
<dbReference type="GO" id="GO:0003712">
    <property type="term" value="F:transcription coregulator activity"/>
    <property type="evidence" value="ECO:0007669"/>
    <property type="project" value="TreeGrafter"/>
</dbReference>
<feature type="region of interest" description="Disordered" evidence="3">
    <location>
        <begin position="51"/>
        <end position="279"/>
    </location>
</feature>
<dbReference type="OrthoDB" id="8918651at2759"/>
<feature type="compositionally biased region" description="Polar residues" evidence="3">
    <location>
        <begin position="296"/>
        <end position="311"/>
    </location>
</feature>
<feature type="compositionally biased region" description="Polar residues" evidence="3">
    <location>
        <begin position="145"/>
        <end position="163"/>
    </location>
</feature>
<feature type="compositionally biased region" description="Basic residues" evidence="3">
    <location>
        <begin position="232"/>
        <end position="242"/>
    </location>
</feature>
<reference evidence="4" key="1">
    <citation type="journal article" date="2021" name="Evol. Appl.">
        <title>The genome of the Pyrenean desman and the effects of bottlenecks and inbreeding on the genomic landscape of an endangered species.</title>
        <authorList>
            <person name="Escoda L."/>
            <person name="Castresana J."/>
        </authorList>
    </citation>
    <scope>NUCLEOTIDE SEQUENCE</scope>
    <source>
        <strain evidence="4">IBE-C5619</strain>
    </source>
</reference>
<name>A0A8J6AJB8_GALPY</name>
<feature type="compositionally biased region" description="Basic and acidic residues" evidence="3">
    <location>
        <begin position="215"/>
        <end position="225"/>
    </location>
</feature>
<evidence type="ECO:0000256" key="3">
    <source>
        <dbReference type="SAM" id="MobiDB-lite"/>
    </source>
</evidence>
<feature type="compositionally biased region" description="Polar residues" evidence="3">
    <location>
        <begin position="62"/>
        <end position="72"/>
    </location>
</feature>
<keyword evidence="5" id="KW-1185">Reference proteome</keyword>
<comment type="subcellular location">
    <subcellularLocation>
        <location evidence="1">Nucleus</location>
    </subcellularLocation>
</comment>
<dbReference type="AlphaFoldDB" id="A0A8J6AJB8"/>
<dbReference type="InterPro" id="IPR031402">
    <property type="entry name" value="LYRIC"/>
</dbReference>
<dbReference type="GO" id="GO:0045766">
    <property type="term" value="P:positive regulation of angiogenesis"/>
    <property type="evidence" value="ECO:0007669"/>
    <property type="project" value="InterPro"/>
</dbReference>
<protein>
    <submittedName>
        <fullName evidence="4">Protein LYRIC</fullName>
    </submittedName>
</protein>
<dbReference type="InterPro" id="IPR052305">
    <property type="entry name" value="TransReg_TumorExp"/>
</dbReference>
<dbReference type="Pfam" id="PF15686">
    <property type="entry name" value="LYRIC"/>
    <property type="match status" value="1"/>
</dbReference>
<sequence>MSGAWETKISHREKRQQRKRDKVQTDSGSLDSTIPGIENTITVTTEQLTTASFPVGSKKNKVSSGLNENLTVNGGGWNEKSIKLSSQISTGEEKWNSVSPTSVGKRKTEPSAWGQDTGDANANGKDWGRSWSDRSIFSGIGSTAEPVSQSTTSDYQWDVSRNQPYIDDEWSGLNGLSSADPSSDWNAPEEEWGNWVDEERASLLKSQESVPNDQKVSDDDKEKAEGALPSGKSKKKKKKKKKQGEDNSPAQDTEELEKEIKEELPLNTSKVRPKQEKAFSLKTISTSDAAEALVKNSQPVKTLPPTVSTEPSVVLSKSDSDKSSSQVPPILQETDKSKSNTKQNSVPPSQSK</sequence>
<organism evidence="4 5">
    <name type="scientific">Galemys pyrenaicus</name>
    <name type="common">Iberian desman</name>
    <name type="synonym">Pyrenean desman</name>
    <dbReference type="NCBI Taxonomy" id="202257"/>
    <lineage>
        <taxon>Eukaryota</taxon>
        <taxon>Metazoa</taxon>
        <taxon>Chordata</taxon>
        <taxon>Craniata</taxon>
        <taxon>Vertebrata</taxon>
        <taxon>Euteleostomi</taxon>
        <taxon>Mammalia</taxon>
        <taxon>Eutheria</taxon>
        <taxon>Laurasiatheria</taxon>
        <taxon>Eulipotyphla</taxon>
        <taxon>Talpidae</taxon>
        <taxon>Galemys</taxon>
    </lineage>
</organism>
<feature type="compositionally biased region" description="Basic residues" evidence="3">
    <location>
        <begin position="11"/>
        <end position="21"/>
    </location>
</feature>
<feature type="compositionally biased region" description="Polar residues" evidence="3">
    <location>
        <begin position="204"/>
        <end position="214"/>
    </location>
</feature>
<proteinExistence type="predicted"/>
<dbReference type="GO" id="GO:0006357">
    <property type="term" value="P:regulation of transcription by RNA polymerase II"/>
    <property type="evidence" value="ECO:0007669"/>
    <property type="project" value="TreeGrafter"/>
</dbReference>
<feature type="compositionally biased region" description="Polar residues" evidence="3">
    <location>
        <begin position="83"/>
        <end position="102"/>
    </location>
</feature>
<dbReference type="GO" id="GO:0005634">
    <property type="term" value="C:nucleus"/>
    <property type="evidence" value="ECO:0007669"/>
    <property type="project" value="UniProtKB-SubCell"/>
</dbReference>
<feature type="region of interest" description="Disordered" evidence="3">
    <location>
        <begin position="296"/>
        <end position="352"/>
    </location>
</feature>
<evidence type="ECO:0000256" key="2">
    <source>
        <dbReference type="ARBA" id="ARBA00023242"/>
    </source>
</evidence>
<dbReference type="GO" id="GO:0051059">
    <property type="term" value="F:NF-kappaB binding"/>
    <property type="evidence" value="ECO:0007669"/>
    <property type="project" value="TreeGrafter"/>
</dbReference>
<accession>A0A8J6AJB8</accession>
<evidence type="ECO:0000313" key="5">
    <source>
        <dbReference type="Proteomes" id="UP000700334"/>
    </source>
</evidence>
<gene>
    <name evidence="4" type="ORF">J0S82_019807</name>
</gene>
<keyword evidence="2" id="KW-0539">Nucleus</keyword>